<dbReference type="Proteomes" id="UP001200145">
    <property type="component" value="Unassembled WGS sequence"/>
</dbReference>
<gene>
    <name evidence="2" type="ORF">L0U88_10995</name>
</gene>
<evidence type="ECO:0000313" key="3">
    <source>
        <dbReference type="Proteomes" id="UP001200145"/>
    </source>
</evidence>
<sequence>MRLIFTFLVWIITAQVGSAQDISGVWRGHFRQNNRSLQLLNLEDRYRFEVQLLQEGKNFKGVTYSYKTTEFYGKADARGSIHTGTKKVYLEELKIVDVRMRQGNDACIMTCFLQYTRNGNEEFLEGTYVSMNTRDSSDCGRGTVFLRKVPTSDFYLEPFLAERQKKPKGEENIRINEAPPSRPPVQKSPTQPAKPVKPPVKPTPKIEKEKTPEPLPAPLPQEEIRKPAAPVVVPPVLKERANEIVKTFTVTTRKISISLYDNGTIDRDTVSVYLNNRQVVSREMLSLSPIVVEIDLEQENDYVELVMVAENLGEIPPNTSLMIVKAGTRQYEVRITSTEQKNAMVVFKFQRE</sequence>
<comment type="caution">
    <text evidence="2">The sequence shown here is derived from an EMBL/GenBank/DDBJ whole genome shotgun (WGS) entry which is preliminary data.</text>
</comment>
<evidence type="ECO:0008006" key="4">
    <source>
        <dbReference type="Google" id="ProtNLM"/>
    </source>
</evidence>
<proteinExistence type="predicted"/>
<protein>
    <recommendedName>
        <fullName evidence="4">Calx-beta domain-containing protein</fullName>
    </recommendedName>
</protein>
<accession>A0ABS9BKJ2</accession>
<dbReference type="EMBL" id="JAKEVY010000002">
    <property type="protein sequence ID" value="MCF1715151.1"/>
    <property type="molecule type" value="Genomic_DNA"/>
</dbReference>
<dbReference type="RefSeq" id="WP_234866100.1">
    <property type="nucleotide sequence ID" value="NZ_JAKEVY010000002.1"/>
</dbReference>
<evidence type="ECO:0000256" key="1">
    <source>
        <dbReference type="SAM" id="MobiDB-lite"/>
    </source>
</evidence>
<feature type="region of interest" description="Disordered" evidence="1">
    <location>
        <begin position="166"/>
        <end position="220"/>
    </location>
</feature>
<organism evidence="2 3">
    <name type="scientific">Flavihumibacter fluminis</name>
    <dbReference type="NCBI Taxonomy" id="2909236"/>
    <lineage>
        <taxon>Bacteria</taxon>
        <taxon>Pseudomonadati</taxon>
        <taxon>Bacteroidota</taxon>
        <taxon>Chitinophagia</taxon>
        <taxon>Chitinophagales</taxon>
        <taxon>Chitinophagaceae</taxon>
        <taxon>Flavihumibacter</taxon>
    </lineage>
</organism>
<reference evidence="2 3" key="1">
    <citation type="submission" date="2022-01" db="EMBL/GenBank/DDBJ databases">
        <title>Flavihumibacter sp. nov., isolated from sediment of a river.</title>
        <authorList>
            <person name="Liu H."/>
        </authorList>
    </citation>
    <scope>NUCLEOTIDE SEQUENCE [LARGE SCALE GENOMIC DNA]</scope>
    <source>
        <strain evidence="2 3">RY-1</strain>
    </source>
</reference>
<name>A0ABS9BKJ2_9BACT</name>
<keyword evidence="3" id="KW-1185">Reference proteome</keyword>
<evidence type="ECO:0000313" key="2">
    <source>
        <dbReference type="EMBL" id="MCF1715151.1"/>
    </source>
</evidence>